<reference evidence="3" key="1">
    <citation type="journal article" date="2015" name="PLoS Genet.">
        <title>Genome Sequence and Transcriptome Analyses of Chrysochromulina tobin: Metabolic Tools for Enhanced Algal Fitness in the Prominent Order Prymnesiales (Haptophyceae).</title>
        <authorList>
            <person name="Hovde B.T."/>
            <person name="Deodato C.R."/>
            <person name="Hunsperger H.M."/>
            <person name="Ryken S.A."/>
            <person name="Yost W."/>
            <person name="Jha R.K."/>
            <person name="Patterson J."/>
            <person name="Monnat R.J. Jr."/>
            <person name="Barlow S.B."/>
            <person name="Starkenburg S.R."/>
            <person name="Cattolico R.A."/>
        </authorList>
    </citation>
    <scope>NUCLEOTIDE SEQUENCE</scope>
    <source>
        <strain evidence="3">CCMP291</strain>
    </source>
</reference>
<comment type="caution">
    <text evidence="2">The sequence shown here is derived from an EMBL/GenBank/DDBJ whole genome shotgun (WGS) entry which is preliminary data.</text>
</comment>
<keyword evidence="1" id="KW-0812">Transmembrane</keyword>
<sequence>MGTGEDPKSTLVPIREALESLDSSRQMHVVLYDFEYGNAEAEEDFIGALRKASADWLCPRDVLGRACGTLVLSMGGAQEGVRMATHGLAWIGLVAGRKLCASAYSPAMAINAAAVRAPAVSMSTKYGDPAVKGMKKKKAATGSTLGLKGYTVGSRAPPISKASGTVAQFGYGIDNLYGGGAKRAVAAQKGGKAKAVSNSNLKGLAPLVTLLLAIFVIGAGLKQ</sequence>
<evidence type="ECO:0000313" key="2">
    <source>
        <dbReference type="EMBL" id="KOO24363.1"/>
    </source>
</evidence>
<proteinExistence type="predicted"/>
<evidence type="ECO:0000313" key="3">
    <source>
        <dbReference type="Proteomes" id="UP000037460"/>
    </source>
</evidence>
<accession>A0A0M0JDQ3</accession>
<keyword evidence="3" id="KW-1185">Reference proteome</keyword>
<dbReference type="Proteomes" id="UP000037460">
    <property type="component" value="Unassembled WGS sequence"/>
</dbReference>
<evidence type="ECO:0000256" key="1">
    <source>
        <dbReference type="SAM" id="Phobius"/>
    </source>
</evidence>
<name>A0A0M0JDQ3_9EUKA</name>
<protein>
    <submittedName>
        <fullName evidence="2">Uncharacterized protein</fullName>
    </submittedName>
</protein>
<feature type="transmembrane region" description="Helical" evidence="1">
    <location>
        <begin position="203"/>
        <end position="221"/>
    </location>
</feature>
<organism evidence="2 3">
    <name type="scientific">Chrysochromulina tobinii</name>
    <dbReference type="NCBI Taxonomy" id="1460289"/>
    <lineage>
        <taxon>Eukaryota</taxon>
        <taxon>Haptista</taxon>
        <taxon>Haptophyta</taxon>
        <taxon>Prymnesiophyceae</taxon>
        <taxon>Prymnesiales</taxon>
        <taxon>Chrysochromulinaceae</taxon>
        <taxon>Chrysochromulina</taxon>
    </lineage>
</organism>
<keyword evidence="1" id="KW-1133">Transmembrane helix</keyword>
<gene>
    <name evidence="2" type="ORF">Ctob_010945</name>
</gene>
<keyword evidence="1" id="KW-0472">Membrane</keyword>
<dbReference type="EMBL" id="JWZX01003101">
    <property type="protein sequence ID" value="KOO24363.1"/>
    <property type="molecule type" value="Genomic_DNA"/>
</dbReference>
<dbReference type="AlphaFoldDB" id="A0A0M0JDQ3"/>